<dbReference type="Pfam" id="PF01973">
    <property type="entry name" value="MptE-like"/>
    <property type="match status" value="1"/>
</dbReference>
<evidence type="ECO:0000313" key="4">
    <source>
        <dbReference type="Proteomes" id="UP001203207"/>
    </source>
</evidence>
<dbReference type="AlphaFoldDB" id="A0AAE3KCE9"/>
<gene>
    <name evidence="1" type="primary">mptE</name>
    <name evidence="3" type="ORF">AArcSt2_12850</name>
</gene>
<proteinExistence type="inferred from homology"/>
<comment type="caution">
    <text evidence="3">The sequence shown here is derived from an EMBL/GenBank/DDBJ whole genome shotgun (WGS) entry which is preliminary data.</text>
</comment>
<dbReference type="InterPro" id="IPR002826">
    <property type="entry name" value="MptE-like"/>
</dbReference>
<reference evidence="3" key="2">
    <citation type="submission" date="2022-02" db="EMBL/GenBank/DDBJ databases">
        <authorList>
            <person name="Elcheninov A.G."/>
            <person name="Sorokin D.Y."/>
            <person name="Kublanov I.V."/>
        </authorList>
    </citation>
    <scope>NUCLEOTIDE SEQUENCE</scope>
    <source>
        <strain evidence="3">AArc-St2</strain>
    </source>
</reference>
<dbReference type="HAMAP" id="MF_02131">
    <property type="entry name" value="HMPDK_arch"/>
    <property type="match status" value="1"/>
</dbReference>
<evidence type="ECO:0000313" key="3">
    <source>
        <dbReference type="EMBL" id="MCL9817829.1"/>
    </source>
</evidence>
<dbReference type="EC" id="2.7.6.3" evidence="1"/>
<dbReference type="InterPro" id="IPR027510">
    <property type="entry name" value="HMPDK_MptE"/>
</dbReference>
<dbReference type="GO" id="GO:0016301">
    <property type="term" value="F:kinase activity"/>
    <property type="evidence" value="ECO:0007669"/>
    <property type="project" value="UniProtKB-KW"/>
</dbReference>
<dbReference type="RefSeq" id="WP_250585215.1">
    <property type="nucleotide sequence ID" value="NZ_JAKRVX010000006.1"/>
</dbReference>
<evidence type="ECO:0000259" key="2">
    <source>
        <dbReference type="Pfam" id="PF01973"/>
    </source>
</evidence>
<keyword evidence="1" id="KW-0547">Nucleotide-binding</keyword>
<dbReference type="GO" id="GO:0046656">
    <property type="term" value="P:folic acid biosynthetic process"/>
    <property type="evidence" value="ECO:0007669"/>
    <property type="project" value="UniProtKB-KW"/>
</dbReference>
<comment type="function">
    <text evidence="1">Catalyzes the transfer of diphosphate from ATP to 6-hydroxymethyl-7,8-dihydropterin (6-HMD), leading to 6-hydroxymethyl-7,8-dihydropterin diphosphate (6-HMDP).</text>
</comment>
<name>A0AAE3KCE9_9EURY</name>
<dbReference type="GO" id="GO:0003848">
    <property type="term" value="F:2-amino-4-hydroxy-6-hydroxymethyldihydropteridine diphosphokinase activity"/>
    <property type="evidence" value="ECO:0007669"/>
    <property type="project" value="UniProtKB-UniRule"/>
</dbReference>
<comment type="catalytic activity">
    <reaction evidence="1">
        <text>6-hydroxymethyl-7,8-dihydropterin + ATP = (7,8-dihydropterin-6-yl)methyl diphosphate + AMP + H(+)</text>
        <dbReference type="Rhea" id="RHEA:11412"/>
        <dbReference type="ChEBI" id="CHEBI:15378"/>
        <dbReference type="ChEBI" id="CHEBI:30616"/>
        <dbReference type="ChEBI" id="CHEBI:44841"/>
        <dbReference type="ChEBI" id="CHEBI:72950"/>
        <dbReference type="ChEBI" id="CHEBI:456215"/>
        <dbReference type="EC" id="2.7.6.3"/>
    </reaction>
</comment>
<sequence length="231" mass="25302">MKFETWEPVYEEILRDFGFDRAADERARDVAAEYAQAFDLDRLSGINGQTVAIVGAAPSLTDTVERVSGADVTIAASTAADVVREAGYAVDIMVTDLDKNNDTAAELTHEGTIVAAHAHGDNIPAIQSWFPTADRSNVLTTTQAAPIETVDNFGGFTDGDRAAFLADAFGASELIFVGWEFDDPTVDNMKAQKLAWAEKLLYWLENRRGERFSVLDANRDILLDLSEETFD</sequence>
<comment type="similarity">
    <text evidence="1">Belongs to the archaeal 6-HMPDK family.</text>
</comment>
<reference evidence="3" key="1">
    <citation type="journal article" date="2022" name="Syst. Appl. Microbiol.">
        <title>Natronocalculus amylovorans gen. nov., sp. nov., and Natranaeroarchaeum aerophilus sp. nov., dominant culturable amylolytic natronoarchaea from hypersaline soda lakes in southwestern Siberia.</title>
        <authorList>
            <person name="Sorokin D.Y."/>
            <person name="Elcheninov A.G."/>
            <person name="Khizhniak T.V."/>
            <person name="Koenen M."/>
            <person name="Bale N.J."/>
            <person name="Damste J.S.S."/>
            <person name="Kublanov I.V."/>
        </authorList>
    </citation>
    <scope>NUCLEOTIDE SEQUENCE</scope>
    <source>
        <strain evidence="3">AArc-St2</strain>
    </source>
</reference>
<keyword evidence="1" id="KW-0460">Magnesium</keyword>
<dbReference type="GO" id="GO:0000287">
    <property type="term" value="F:magnesium ion binding"/>
    <property type="evidence" value="ECO:0007669"/>
    <property type="project" value="UniProtKB-UniRule"/>
</dbReference>
<accession>A0AAE3KCE9</accession>
<comment type="cofactor">
    <cofactor evidence="1">
        <name>Mg(2+)</name>
        <dbReference type="ChEBI" id="CHEBI:18420"/>
    </cofactor>
</comment>
<dbReference type="PANTHER" id="PTHR39648:SF1">
    <property type="entry name" value="6-HYDROXYMETHYL-7,8-DIHYDROPTERIN PYROPHOSPHOKINASE"/>
    <property type="match status" value="1"/>
</dbReference>
<keyword evidence="4" id="KW-1185">Reference proteome</keyword>
<dbReference type="GO" id="GO:0046654">
    <property type="term" value="P:tetrahydrofolate biosynthetic process"/>
    <property type="evidence" value="ECO:0007669"/>
    <property type="project" value="UniProtKB-UniRule"/>
</dbReference>
<comment type="pathway">
    <text evidence="1">Cofactor biosynthesis; tetrahydrofolate biosynthesis; 2-amino-4-hydroxy-6-hydroxymethyl-7,8-dihydropteridine diphosphate from 7,8-dihydroneopterin triphosphate: step 4/4.</text>
</comment>
<keyword evidence="1" id="KW-0808">Transferase</keyword>
<keyword evidence="1" id="KW-0418">Kinase</keyword>
<dbReference type="Proteomes" id="UP001203207">
    <property type="component" value="Unassembled WGS sequence"/>
</dbReference>
<keyword evidence="1" id="KW-0067">ATP-binding</keyword>
<dbReference type="EMBL" id="JAKRVX010000006">
    <property type="protein sequence ID" value="MCL9817829.1"/>
    <property type="molecule type" value="Genomic_DNA"/>
</dbReference>
<protein>
    <recommendedName>
        <fullName evidence="1">6-hydroxymethyl-7,8-dihydropterin pyrophosphokinase</fullName>
        <shortName evidence="1">HPPK</shortName>
        <ecNumber evidence="1">2.7.6.3</ecNumber>
    </recommendedName>
    <alternativeName>
        <fullName evidence="1">2-amino-4-hydroxy-6-hydroxymethyldihydropteridine pyrophosphokinase</fullName>
    </alternativeName>
    <alternativeName>
        <fullName evidence="1">6-hydroxymethyl-7,8-dihydropterin diphosphokinase</fullName>
        <shortName evidence="1">6-HMPDK</shortName>
    </alternativeName>
    <alternativeName>
        <fullName evidence="1">7,8-dihydro-6-hydroxymethylpterin diphosphokinase</fullName>
    </alternativeName>
    <alternativeName>
        <fullName evidence="1">7,8-dihydro-6-hydroxymethylpterin pyrophosphokinase</fullName>
        <shortName evidence="1">PPPK</shortName>
    </alternativeName>
</protein>
<feature type="domain" description="6-hydroxymethylpterin diphosphokinase MptE-like" evidence="2">
    <location>
        <begin position="40"/>
        <end position="182"/>
    </location>
</feature>
<dbReference type="GO" id="GO:0005524">
    <property type="term" value="F:ATP binding"/>
    <property type="evidence" value="ECO:0007669"/>
    <property type="project" value="UniProtKB-UniRule"/>
</dbReference>
<organism evidence="3 4">
    <name type="scientific">Natronocalculus amylovorans</name>
    <dbReference type="NCBI Taxonomy" id="2917812"/>
    <lineage>
        <taxon>Archaea</taxon>
        <taxon>Methanobacteriati</taxon>
        <taxon>Methanobacteriota</taxon>
        <taxon>Stenosarchaea group</taxon>
        <taxon>Halobacteria</taxon>
        <taxon>Halobacteriales</taxon>
        <taxon>Haloferacaceae</taxon>
        <taxon>Natronocalculus</taxon>
    </lineage>
</organism>
<evidence type="ECO:0000256" key="1">
    <source>
        <dbReference type="HAMAP-Rule" id="MF_02131"/>
    </source>
</evidence>
<keyword evidence="1" id="KW-0289">Folate biosynthesis</keyword>
<dbReference type="PANTHER" id="PTHR39648">
    <property type="entry name" value="6-HYDROXYMETHYL-7,8-DIHYDROPTERIN PYROPHOSPHOKINASE"/>
    <property type="match status" value="1"/>
</dbReference>